<dbReference type="RefSeq" id="XP_025349220.1">
    <property type="nucleotide sequence ID" value="XM_025494198.1"/>
</dbReference>
<dbReference type="AlphaFoldDB" id="A0A316UA03"/>
<dbReference type="GeneID" id="37015932"/>
<protein>
    <submittedName>
        <fullName evidence="1">Uncharacterized protein</fullName>
    </submittedName>
</protein>
<reference evidence="1 2" key="1">
    <citation type="journal article" date="2018" name="Mol. Biol. Evol.">
        <title>Broad Genomic Sampling Reveals a Smut Pathogenic Ancestry of the Fungal Clade Ustilaginomycotina.</title>
        <authorList>
            <person name="Kijpornyongpan T."/>
            <person name="Mondo S.J."/>
            <person name="Barry K."/>
            <person name="Sandor L."/>
            <person name="Lee J."/>
            <person name="Lipzen A."/>
            <person name="Pangilinan J."/>
            <person name="LaButti K."/>
            <person name="Hainaut M."/>
            <person name="Henrissat B."/>
            <person name="Grigoriev I.V."/>
            <person name="Spatafora J.W."/>
            <person name="Aime M.C."/>
        </authorList>
    </citation>
    <scope>NUCLEOTIDE SEQUENCE [LARGE SCALE GENOMIC DNA]</scope>
    <source>
        <strain evidence="1 2">MCA 4718</strain>
    </source>
</reference>
<name>A0A316UA03_9BASI</name>
<evidence type="ECO:0000313" key="1">
    <source>
        <dbReference type="EMBL" id="PWN22060.1"/>
    </source>
</evidence>
<sequence length="198" mass="22571">MSTAPEQYIPGRILAILKLSTQAIHNRSKPIILLLTIVLTILNSMYASAQDHSTSSYPLPVSKVEEKASPLNAEPHTFYLAPRGRWGDGSQRYAPARFTYRAPIPEEKPPVLIATKPLPSNRPNPKPHAKGYKGYLKRLHSVQSSVRKRFPFKLKIKSSLGAYGKKNGKVRPLTYETADFNWKSKYKNFKFLHREDRR</sequence>
<dbReference type="Proteomes" id="UP000245942">
    <property type="component" value="Unassembled WGS sequence"/>
</dbReference>
<organism evidence="1 2">
    <name type="scientific">Pseudomicrostroma glucosiphilum</name>
    <dbReference type="NCBI Taxonomy" id="1684307"/>
    <lineage>
        <taxon>Eukaryota</taxon>
        <taxon>Fungi</taxon>
        <taxon>Dikarya</taxon>
        <taxon>Basidiomycota</taxon>
        <taxon>Ustilaginomycotina</taxon>
        <taxon>Exobasidiomycetes</taxon>
        <taxon>Microstromatales</taxon>
        <taxon>Microstromatales incertae sedis</taxon>
        <taxon>Pseudomicrostroma</taxon>
    </lineage>
</organism>
<dbReference type="EMBL" id="KZ819324">
    <property type="protein sequence ID" value="PWN22060.1"/>
    <property type="molecule type" value="Genomic_DNA"/>
</dbReference>
<gene>
    <name evidence="1" type="ORF">BCV69DRAFT_298253</name>
</gene>
<accession>A0A316UA03</accession>
<keyword evidence="2" id="KW-1185">Reference proteome</keyword>
<evidence type="ECO:0000313" key="2">
    <source>
        <dbReference type="Proteomes" id="UP000245942"/>
    </source>
</evidence>
<proteinExistence type="predicted"/>